<evidence type="ECO:0000313" key="3">
    <source>
        <dbReference type="Proteomes" id="UP000552757"/>
    </source>
</evidence>
<dbReference type="SUPFAM" id="SSF51735">
    <property type="entry name" value="NAD(P)-binding Rossmann-fold domains"/>
    <property type="match status" value="1"/>
</dbReference>
<dbReference type="Gene3D" id="3.40.50.720">
    <property type="entry name" value="NAD(P)-binding Rossmann-like Domain"/>
    <property type="match status" value="2"/>
</dbReference>
<gene>
    <name evidence="2" type="ORF">GGR44_001966</name>
</gene>
<organism evidence="2 3">
    <name type="scientific">Sphingobium fontiphilum</name>
    <dbReference type="NCBI Taxonomy" id="944425"/>
    <lineage>
        <taxon>Bacteria</taxon>
        <taxon>Pseudomonadati</taxon>
        <taxon>Pseudomonadota</taxon>
        <taxon>Alphaproteobacteria</taxon>
        <taxon>Sphingomonadales</taxon>
        <taxon>Sphingomonadaceae</taxon>
        <taxon>Sphingobium</taxon>
    </lineage>
</organism>
<comment type="similarity">
    <text evidence="1">Belongs to the short-chain dehydrogenases/reductases (SDR) family.</text>
</comment>
<dbReference type="PANTHER" id="PTHR43943:SF2">
    <property type="entry name" value="DEHYDROGENASE_REDUCTASE 4"/>
    <property type="match status" value="1"/>
</dbReference>
<dbReference type="Pfam" id="PF00106">
    <property type="entry name" value="adh_short"/>
    <property type="match status" value="2"/>
</dbReference>
<dbReference type="InterPro" id="IPR002347">
    <property type="entry name" value="SDR_fam"/>
</dbReference>
<comment type="caution">
    <text evidence="2">The sequence shown here is derived from an EMBL/GenBank/DDBJ whole genome shotgun (WGS) entry which is preliminary data.</text>
</comment>
<dbReference type="EMBL" id="JACIEB010000004">
    <property type="protein sequence ID" value="MBB3982303.1"/>
    <property type="molecule type" value="Genomic_DNA"/>
</dbReference>
<sequence>MGRLQGKVAIITGAGSGIGEATARRFAAEGAYLLVQSRQTSKAEATVAAIRDAGGTGAAIWDRTLSVNLLALALMRKYAIPHMVAGGGGSILFSGFGRSSQRDMLYTAYAAVKAGQ</sequence>
<dbReference type="PRINTS" id="PR00081">
    <property type="entry name" value="GDHRDH"/>
</dbReference>
<evidence type="ECO:0000313" key="2">
    <source>
        <dbReference type="EMBL" id="MBB3982303.1"/>
    </source>
</evidence>
<dbReference type="RefSeq" id="WP_183955383.1">
    <property type="nucleotide sequence ID" value="NZ_JACIEB010000004.1"/>
</dbReference>
<reference evidence="2 3" key="1">
    <citation type="submission" date="2020-08" db="EMBL/GenBank/DDBJ databases">
        <title>Genomic Encyclopedia of Type Strains, Phase IV (KMG-IV): sequencing the most valuable type-strain genomes for metagenomic binning, comparative biology and taxonomic classification.</title>
        <authorList>
            <person name="Goeker M."/>
        </authorList>
    </citation>
    <scope>NUCLEOTIDE SEQUENCE [LARGE SCALE GENOMIC DNA]</scope>
    <source>
        <strain evidence="2 3">DSM 29348</strain>
    </source>
</reference>
<keyword evidence="3" id="KW-1185">Reference proteome</keyword>
<dbReference type="PANTHER" id="PTHR43943">
    <property type="entry name" value="DEHYDROGENASE/REDUCTASE (SDR FAMILY) MEMBER 4"/>
    <property type="match status" value="1"/>
</dbReference>
<dbReference type="AlphaFoldDB" id="A0A7W6DLY5"/>
<name>A0A7W6DLY5_9SPHN</name>
<evidence type="ECO:0000256" key="1">
    <source>
        <dbReference type="ARBA" id="ARBA00006484"/>
    </source>
</evidence>
<protein>
    <submittedName>
        <fullName evidence="2">NAD(P)-dependent dehydrogenase (Short-subunit alcohol dehydrogenase family)</fullName>
    </submittedName>
</protein>
<accession>A0A7W6DLY5</accession>
<dbReference type="Proteomes" id="UP000552757">
    <property type="component" value="Unassembled WGS sequence"/>
</dbReference>
<proteinExistence type="inferred from homology"/>
<dbReference type="InterPro" id="IPR036291">
    <property type="entry name" value="NAD(P)-bd_dom_sf"/>
</dbReference>